<reference evidence="2" key="1">
    <citation type="submission" date="2021-02" db="EMBL/GenBank/DDBJ databases">
        <title>Psilocybe cubensis genome.</title>
        <authorList>
            <person name="Mckernan K.J."/>
            <person name="Crawford S."/>
            <person name="Trippe A."/>
            <person name="Kane L.T."/>
            <person name="Mclaughlin S."/>
        </authorList>
    </citation>
    <scope>NUCLEOTIDE SEQUENCE [LARGE SCALE GENOMIC DNA]</scope>
    <source>
        <strain evidence="2">MGC-MH-2018</strain>
    </source>
</reference>
<feature type="compositionally biased region" description="Polar residues" evidence="1">
    <location>
        <begin position="255"/>
        <end position="275"/>
    </location>
</feature>
<protein>
    <submittedName>
        <fullName evidence="2">Uncharacterized protein</fullName>
    </submittedName>
</protein>
<feature type="compositionally biased region" description="Pro residues" evidence="1">
    <location>
        <begin position="39"/>
        <end position="50"/>
    </location>
</feature>
<feature type="compositionally biased region" description="Polar residues" evidence="1">
    <location>
        <begin position="725"/>
        <end position="741"/>
    </location>
</feature>
<feature type="compositionally biased region" description="Low complexity" evidence="1">
    <location>
        <begin position="300"/>
        <end position="313"/>
    </location>
</feature>
<evidence type="ECO:0000313" key="2">
    <source>
        <dbReference type="EMBL" id="KAG5172968.1"/>
    </source>
</evidence>
<feature type="compositionally biased region" description="Polar residues" evidence="1">
    <location>
        <begin position="195"/>
        <end position="209"/>
    </location>
</feature>
<feature type="compositionally biased region" description="Basic and acidic residues" evidence="1">
    <location>
        <begin position="610"/>
        <end position="623"/>
    </location>
</feature>
<feature type="compositionally biased region" description="Basic and acidic residues" evidence="1">
    <location>
        <begin position="549"/>
        <end position="583"/>
    </location>
</feature>
<feature type="compositionally biased region" description="Polar residues" evidence="1">
    <location>
        <begin position="24"/>
        <end position="33"/>
    </location>
</feature>
<feature type="compositionally biased region" description="Polar residues" evidence="1">
    <location>
        <begin position="663"/>
        <end position="674"/>
    </location>
</feature>
<feature type="compositionally biased region" description="Polar residues" evidence="1">
    <location>
        <begin position="59"/>
        <end position="73"/>
    </location>
</feature>
<accession>A0A8H8CPL1</accession>
<dbReference type="EMBL" id="JAFIQS010000002">
    <property type="protein sequence ID" value="KAG5172968.1"/>
    <property type="molecule type" value="Genomic_DNA"/>
</dbReference>
<feature type="region of interest" description="Disordered" evidence="1">
    <location>
        <begin position="147"/>
        <end position="166"/>
    </location>
</feature>
<feature type="compositionally biased region" description="Polar residues" evidence="1">
    <location>
        <begin position="349"/>
        <end position="359"/>
    </location>
</feature>
<feature type="region of interest" description="Disordered" evidence="1">
    <location>
        <begin position="412"/>
        <end position="435"/>
    </location>
</feature>
<organism evidence="2">
    <name type="scientific">Psilocybe cubensis</name>
    <name type="common">Psychedelic mushroom</name>
    <name type="synonym">Stropharia cubensis</name>
    <dbReference type="NCBI Taxonomy" id="181762"/>
    <lineage>
        <taxon>Eukaryota</taxon>
        <taxon>Fungi</taxon>
        <taxon>Dikarya</taxon>
        <taxon>Basidiomycota</taxon>
        <taxon>Agaricomycotina</taxon>
        <taxon>Agaricomycetes</taxon>
        <taxon>Agaricomycetidae</taxon>
        <taxon>Agaricales</taxon>
        <taxon>Agaricineae</taxon>
        <taxon>Strophariaceae</taxon>
        <taxon>Psilocybe</taxon>
    </lineage>
</organism>
<feature type="region of interest" description="Disordered" evidence="1">
    <location>
        <begin position="1048"/>
        <end position="1087"/>
    </location>
</feature>
<proteinExistence type="predicted"/>
<feature type="compositionally biased region" description="Polar residues" evidence="1">
    <location>
        <begin position="171"/>
        <end position="180"/>
    </location>
</feature>
<dbReference type="OrthoDB" id="3357948at2759"/>
<feature type="compositionally biased region" description="Basic and acidic residues" evidence="1">
    <location>
        <begin position="82"/>
        <end position="92"/>
    </location>
</feature>
<feature type="compositionally biased region" description="Low complexity" evidence="1">
    <location>
        <begin position="862"/>
        <end position="876"/>
    </location>
</feature>
<feature type="compositionally biased region" description="Low complexity" evidence="1">
    <location>
        <begin position="228"/>
        <end position="247"/>
    </location>
</feature>
<feature type="compositionally biased region" description="Basic and acidic residues" evidence="1">
    <location>
        <begin position="843"/>
        <end position="853"/>
    </location>
</feature>
<gene>
    <name evidence="2" type="ORF">JR316_002473</name>
</gene>
<feature type="compositionally biased region" description="Basic and acidic residues" evidence="1">
    <location>
        <begin position="767"/>
        <end position="779"/>
    </location>
</feature>
<feature type="compositionally biased region" description="Basic and acidic residues" evidence="1">
    <location>
        <begin position="789"/>
        <end position="832"/>
    </location>
</feature>
<evidence type="ECO:0000256" key="1">
    <source>
        <dbReference type="SAM" id="MobiDB-lite"/>
    </source>
</evidence>
<feature type="region of interest" description="Disordered" evidence="1">
    <location>
        <begin position="1139"/>
        <end position="1162"/>
    </location>
</feature>
<feature type="compositionally biased region" description="Basic residues" evidence="1">
    <location>
        <begin position="1059"/>
        <end position="1073"/>
    </location>
</feature>
<feature type="region of interest" description="Disordered" evidence="1">
    <location>
        <begin position="451"/>
        <end position="480"/>
    </location>
</feature>
<feature type="compositionally biased region" description="Acidic residues" evidence="1">
    <location>
        <begin position="314"/>
        <end position="333"/>
    </location>
</feature>
<feature type="region of interest" description="Disordered" evidence="1">
    <location>
        <begin position="648"/>
        <end position="1029"/>
    </location>
</feature>
<name>A0A8H8CPL1_PSICU</name>
<feature type="compositionally biased region" description="Polar residues" evidence="1">
    <location>
        <begin position="877"/>
        <end position="920"/>
    </location>
</feature>
<feature type="compositionally biased region" description="Pro residues" evidence="1">
    <location>
        <begin position="288"/>
        <end position="299"/>
    </location>
</feature>
<feature type="compositionally biased region" description="Low complexity" evidence="1">
    <location>
        <begin position="454"/>
        <end position="476"/>
    </location>
</feature>
<feature type="compositionally biased region" description="Basic residues" evidence="1">
    <location>
        <begin position="1"/>
        <end position="10"/>
    </location>
</feature>
<comment type="caution">
    <text evidence="2">The sequence shown here is derived from an EMBL/GenBank/DDBJ whole genome shotgun (WGS) entry which is preliminary data.</text>
</comment>
<feature type="region of interest" description="Disordered" evidence="1">
    <location>
        <begin position="548"/>
        <end position="631"/>
    </location>
</feature>
<feature type="compositionally biased region" description="Polar residues" evidence="1">
    <location>
        <begin position="93"/>
        <end position="108"/>
    </location>
</feature>
<feature type="region of interest" description="Disordered" evidence="1">
    <location>
        <begin position="1"/>
        <end position="123"/>
    </location>
</feature>
<sequence>MHIFGLRRTKSIASKNNSKHLDSPPSSATSSKLQLVPNLPNPARPSPSPSTSPVLPNNHPTQPVSSAHTSSPTKRAIASKISHRDVLDDRSKTVQSASPSPIDTQAYQGLTPAPPRSPRASKPTYSELYTQNDLSTFSFGAAPAVASSSVSQLPVDPLTRLPEDDEISLTPSALQDTTPRPSVVGAQPPLVHNLQRPTHNNWDSQNRLNPASRGARAAGKAKAHDSDSASSHTFGTSSASASVSSLSRPRGDNSRAASRTSGYSSTTPQTSANDLTSDEDDDMIGRHPLPPEPRPPGPPFRYTSPDQESSLFLSEEEFDGEGYVEEYEPDIEIESVVPDSDRGTIDYMNDSQESFQPIQTERRGSAAMAIPKKQFDSTYHDSFQDNNSSAWEFDYSNRRGSKSMIERSFIQGAESSHGHSLPPAPASVPESEGDWQNLRKRSMTAQRDNNLAPVPAATPSFSVSSSSTQFSSNNGSTPAPDAVPATDSWFIGAGINGLVDIDSSEMQDIVDTDVGGRFFRKGSTNSAARRTSTVSSTDIIHKNITTSWETERDRERRLKWSSFKAKEGDEQANRRQNGERERPSIANLFPRTSTSTSTDVRTNGSSLFLDKPDTKHKEKEKTGSSKAKWTGMAPDSEEIWYNSHLGKHKVQRKNAPATEPGKPQQQRLQAQHLRSPNGGRDQPDGPNITIHKHSKAAAFSLSRSHRRTTSSSTTGQATGSGGSRNLTSSGGQVSSRDSTGNNRKKSNMILLATRRVQKAYTSTNTTRKLDTHGLLDDNGRTSPQPQHAESSRRAAEREHDRHRSAKTKDKESRTRDKEAKAKDKERKEKSRSGEGSSSKRLTSKSEGKLREVVAAETPLPDSSESSAGSVSYAISSGDSGTMVDSSSGTSPDQTQVTDPTGSNGSIEPSIRSQETASSDRTISRGIYKGYLKPRRRGDYDSYDDLGEDEEDDSSDGISGIPRPPTRTPHRETYAALPPEVFEAAHQEPSSTGLFSSWKKPKLDGTSRIIESSYKPPWPVSHPRTNSETRKGIVDDLNSSFQDVGLLPATGEIKGSSHSGQRRKHDQHPKKSKRNGNSQNPDQPDIFDSVPDEALYMLLPLYPSDTDPYSSRKYPFTMPTIPAHARQYLMIFYKTYDPRHPTEENGKSRSGEKKRAHESADTTTDKSVLLHTFHITARVFSYRDLQGSGVRIPEVGLAVCGPLEEAYNSIPLCQRKDQYVIGVCHSRESGIQFIPDGFEKMGLTMAGPNVPETSDEEDNSPIDPLRDMLTPIGRAVVEMAWVGALAVSSFNPNHS</sequence>
<feature type="region of interest" description="Disordered" evidence="1">
    <location>
        <begin position="171"/>
        <end position="367"/>
    </location>
</feature>
<feature type="compositionally biased region" description="Acidic residues" evidence="1">
    <location>
        <begin position="940"/>
        <end position="954"/>
    </location>
</feature>